<comment type="subcellular location">
    <subcellularLocation>
        <location evidence="1">Cell membrane</location>
        <topology evidence="1">Multi-pass membrane protein</topology>
    </subcellularLocation>
</comment>
<dbReference type="GO" id="GO:0005886">
    <property type="term" value="C:plasma membrane"/>
    <property type="evidence" value="ECO:0007669"/>
    <property type="project" value="UniProtKB-SubCell"/>
</dbReference>
<dbReference type="CDD" id="cd12107">
    <property type="entry name" value="Hemerythrin"/>
    <property type="match status" value="1"/>
</dbReference>
<dbReference type="GO" id="GO:0046872">
    <property type="term" value="F:metal ion binding"/>
    <property type="evidence" value="ECO:0007669"/>
    <property type="project" value="UniProtKB-KW"/>
</dbReference>
<evidence type="ECO:0000256" key="1">
    <source>
        <dbReference type="ARBA" id="ARBA00004651"/>
    </source>
</evidence>
<dbReference type="SUPFAM" id="SSF58104">
    <property type="entry name" value="Methyl-accepting chemotaxis protein (MCP) signaling domain"/>
    <property type="match status" value="1"/>
</dbReference>
<dbReference type="InterPro" id="IPR035938">
    <property type="entry name" value="Hemerythrin-like_sf"/>
</dbReference>
<dbReference type="SMART" id="SM01049">
    <property type="entry name" value="Cache_2"/>
    <property type="match status" value="1"/>
</dbReference>
<dbReference type="Pfam" id="PF17200">
    <property type="entry name" value="sCache_2"/>
    <property type="match status" value="1"/>
</dbReference>
<sequence>MFAKMKLSTRMYLPALLGAAGLILIYVFALMALRHCIVEGQKDKIKNLVEYAHTQLEYYDGLAKSGALTLEQAQTQAKESLRKARYDKAEYFWLNDLQPRNLMHPIRPQLEGKDQSDNKDPAGKPIYLEFVKAAKAGAGFVDYVGIKPESKLPEAKISYVKLYEPWGWVVGTGVYVDDMNADFKSEAIRLGVVVLVTTLILIVVGRLVRRSIVDEFGGEPRDAMRIARQMAQGDLTGEFALQAGDRSSLLFVLSQMQSNLRDLLLAIEKNTLEVRGSLETLSSEANQINMATQLQSSVVKGTREGVLELSASVTTVTSLANETEVGSQEVARRSKAGAALAGKVSSEMQSIAAMVRRSSEQVLHLVERMHEIGKMSIVIKEIADQTNLLALNAAIEAARAGEQGRGFAVVADEVRKLAERTTASTVEISQVMQTIETETAVAVKGMNDAAPVIASGVEQSDVAARTLQDIEAYAMASLDKMQQLVASTDMQARRISEIVEQMDHVSQSTSQADEAIRQSHETSRVLERDANELFQMTRRFKLGEHATGATRRQGASVKPLIEWSPALAVGYAEIDTQHQRLVEIANALNSAMHNGAGAEVSGRVLNELVDYTVRHFGYEEGEMRKHRYPQSDAHKEAHRKLVEEVSAFKEKFDSGKAAISIELMAFIRDWLLNHILKVDKELAAYLSKRAGG</sequence>
<evidence type="ECO:0000256" key="5">
    <source>
        <dbReference type="ARBA" id="ARBA00022723"/>
    </source>
</evidence>
<dbReference type="InterPro" id="IPR004089">
    <property type="entry name" value="MCPsignal_dom"/>
</dbReference>
<keyword evidence="8 11" id="KW-0472">Membrane</keyword>
<feature type="transmembrane region" description="Helical" evidence="11">
    <location>
        <begin position="187"/>
        <end position="208"/>
    </location>
</feature>
<keyword evidence="9 10" id="KW-0807">Transducer</keyword>
<dbReference type="GO" id="GO:0007165">
    <property type="term" value="P:signal transduction"/>
    <property type="evidence" value="ECO:0007669"/>
    <property type="project" value="UniProtKB-KW"/>
</dbReference>
<evidence type="ECO:0000256" key="10">
    <source>
        <dbReference type="PROSITE-ProRule" id="PRU00284"/>
    </source>
</evidence>
<dbReference type="Pfam" id="PF01814">
    <property type="entry name" value="Hemerythrin"/>
    <property type="match status" value="1"/>
</dbReference>
<dbReference type="InterPro" id="IPR016131">
    <property type="entry name" value="Haemerythrin_Fe_BS"/>
</dbReference>
<feature type="domain" description="Methyl-accepting transducer" evidence="12">
    <location>
        <begin position="270"/>
        <end position="506"/>
    </location>
</feature>
<evidence type="ECO:0000313" key="13">
    <source>
        <dbReference type="EMBL" id="SDH89432.1"/>
    </source>
</evidence>
<dbReference type="NCBIfam" id="TIGR02481">
    <property type="entry name" value="hemeryth_dom"/>
    <property type="match status" value="1"/>
</dbReference>
<keyword evidence="7" id="KW-0408">Iron</keyword>
<dbReference type="CDD" id="cd11386">
    <property type="entry name" value="MCP_signal"/>
    <property type="match status" value="1"/>
</dbReference>
<dbReference type="Gene3D" id="1.10.287.950">
    <property type="entry name" value="Methyl-accepting chemotaxis protein"/>
    <property type="match status" value="1"/>
</dbReference>
<evidence type="ECO:0000256" key="6">
    <source>
        <dbReference type="ARBA" id="ARBA00022989"/>
    </source>
</evidence>
<keyword evidence="3" id="KW-1003">Cell membrane</keyword>
<protein>
    <submittedName>
        <fullName evidence="13">Methyl-accepting chemotaxis protein</fullName>
    </submittedName>
</protein>
<dbReference type="NCBIfam" id="NF033749">
    <property type="entry name" value="bact_hemeryth"/>
    <property type="match status" value="1"/>
</dbReference>
<evidence type="ECO:0000256" key="4">
    <source>
        <dbReference type="ARBA" id="ARBA00022692"/>
    </source>
</evidence>
<dbReference type="InterPro" id="IPR033480">
    <property type="entry name" value="sCache_2"/>
</dbReference>
<keyword evidence="14" id="KW-1185">Reference proteome</keyword>
<dbReference type="SMART" id="SM00283">
    <property type="entry name" value="MA"/>
    <property type="match status" value="1"/>
</dbReference>
<evidence type="ECO:0000256" key="9">
    <source>
        <dbReference type="ARBA" id="ARBA00023224"/>
    </source>
</evidence>
<accession>A0A1G8G507</accession>
<dbReference type="PANTHER" id="PTHR32089">
    <property type="entry name" value="METHYL-ACCEPTING CHEMOTAXIS PROTEIN MCPB"/>
    <property type="match status" value="1"/>
</dbReference>
<dbReference type="STRING" id="83767.SAMN05660652_02468"/>
<dbReference type="PROSITE" id="PS50111">
    <property type="entry name" value="CHEMOTAXIS_TRANSDUC_2"/>
    <property type="match status" value="1"/>
</dbReference>
<keyword evidence="6 11" id="KW-1133">Transmembrane helix</keyword>
<dbReference type="Gene3D" id="3.30.450.20">
    <property type="entry name" value="PAS domain"/>
    <property type="match status" value="1"/>
</dbReference>
<evidence type="ECO:0000256" key="3">
    <source>
        <dbReference type="ARBA" id="ARBA00022475"/>
    </source>
</evidence>
<dbReference type="EMBL" id="FNCY01000010">
    <property type="protein sequence ID" value="SDH89432.1"/>
    <property type="molecule type" value="Genomic_DNA"/>
</dbReference>
<organism evidence="13 14">
    <name type="scientific">Propionivibrio dicarboxylicus</name>
    <dbReference type="NCBI Taxonomy" id="83767"/>
    <lineage>
        <taxon>Bacteria</taxon>
        <taxon>Pseudomonadati</taxon>
        <taxon>Pseudomonadota</taxon>
        <taxon>Betaproteobacteria</taxon>
        <taxon>Rhodocyclales</taxon>
        <taxon>Rhodocyclaceae</taxon>
        <taxon>Propionivibrio</taxon>
    </lineage>
</organism>
<dbReference type="InterPro" id="IPR012827">
    <property type="entry name" value="Hemerythrin_metal-bd"/>
</dbReference>
<comment type="similarity">
    <text evidence="2">Belongs to the hemerythrin family.</text>
</comment>
<evidence type="ECO:0000256" key="2">
    <source>
        <dbReference type="ARBA" id="ARBA00010587"/>
    </source>
</evidence>
<evidence type="ECO:0000259" key="12">
    <source>
        <dbReference type="PROSITE" id="PS50111"/>
    </source>
</evidence>
<dbReference type="PANTHER" id="PTHR32089:SF119">
    <property type="entry name" value="METHYL-ACCEPTING CHEMOTAXIS PROTEIN CTPL"/>
    <property type="match status" value="1"/>
</dbReference>
<keyword evidence="5" id="KW-0479">Metal-binding</keyword>
<evidence type="ECO:0000313" key="14">
    <source>
        <dbReference type="Proteomes" id="UP000198607"/>
    </source>
</evidence>
<dbReference type="Gene3D" id="1.20.120.50">
    <property type="entry name" value="Hemerythrin-like"/>
    <property type="match status" value="1"/>
</dbReference>
<name>A0A1G8G507_9RHOO</name>
<gene>
    <name evidence="13" type="ORF">SAMN05660652_02468</name>
</gene>
<proteinExistence type="inferred from homology"/>
<reference evidence="13 14" key="1">
    <citation type="submission" date="2016-10" db="EMBL/GenBank/DDBJ databases">
        <authorList>
            <person name="de Groot N.N."/>
        </authorList>
    </citation>
    <scope>NUCLEOTIDE SEQUENCE [LARGE SCALE GENOMIC DNA]</scope>
    <source>
        <strain evidence="13 14">DSM 5885</strain>
    </source>
</reference>
<dbReference type="PROSITE" id="PS00550">
    <property type="entry name" value="HEMERYTHRINS"/>
    <property type="match status" value="1"/>
</dbReference>
<evidence type="ECO:0000256" key="8">
    <source>
        <dbReference type="ARBA" id="ARBA00023136"/>
    </source>
</evidence>
<evidence type="ECO:0000256" key="7">
    <source>
        <dbReference type="ARBA" id="ARBA00023004"/>
    </source>
</evidence>
<dbReference type="AlphaFoldDB" id="A0A1G8G507"/>
<dbReference type="InterPro" id="IPR012312">
    <property type="entry name" value="Hemerythrin-like"/>
</dbReference>
<feature type="transmembrane region" description="Helical" evidence="11">
    <location>
        <begin position="12"/>
        <end position="33"/>
    </location>
</feature>
<dbReference type="Proteomes" id="UP000198607">
    <property type="component" value="Unassembled WGS sequence"/>
</dbReference>
<dbReference type="Pfam" id="PF00015">
    <property type="entry name" value="MCPsignal"/>
    <property type="match status" value="1"/>
</dbReference>
<evidence type="ECO:0000256" key="11">
    <source>
        <dbReference type="SAM" id="Phobius"/>
    </source>
</evidence>
<keyword evidence="4 11" id="KW-0812">Transmembrane</keyword>
<dbReference type="SUPFAM" id="SSF47188">
    <property type="entry name" value="Hemerythrin-like"/>
    <property type="match status" value="1"/>
</dbReference>